<dbReference type="PROSITE" id="PS50102">
    <property type="entry name" value="RRM"/>
    <property type="match status" value="1"/>
</dbReference>
<evidence type="ECO:0000256" key="1">
    <source>
        <dbReference type="ARBA" id="ARBA00022884"/>
    </source>
</evidence>
<dbReference type="Pfam" id="PF00076">
    <property type="entry name" value="RRM_1"/>
    <property type="match status" value="1"/>
</dbReference>
<comment type="caution">
    <text evidence="3">The sequence shown here is derived from an EMBL/GenBank/DDBJ whole genome shotgun (WGS) entry which is preliminary data.</text>
</comment>
<organism evidence="3 4">
    <name type="scientific">Fischerella muscicola CCMEE 5323</name>
    <dbReference type="NCBI Taxonomy" id="2019572"/>
    <lineage>
        <taxon>Bacteria</taxon>
        <taxon>Bacillati</taxon>
        <taxon>Cyanobacteriota</taxon>
        <taxon>Cyanophyceae</taxon>
        <taxon>Nostocales</taxon>
        <taxon>Hapalosiphonaceae</taxon>
        <taxon>Fischerella</taxon>
    </lineage>
</organism>
<feature type="domain" description="RRM" evidence="2">
    <location>
        <begin position="1"/>
        <end position="79"/>
    </location>
</feature>
<dbReference type="InterPro" id="IPR012677">
    <property type="entry name" value="Nucleotide-bd_a/b_plait_sf"/>
</dbReference>
<evidence type="ECO:0000313" key="4">
    <source>
        <dbReference type="Proteomes" id="UP000235036"/>
    </source>
</evidence>
<dbReference type="Gene3D" id="3.30.70.330">
    <property type="match status" value="1"/>
</dbReference>
<evidence type="ECO:0000259" key="2">
    <source>
        <dbReference type="PROSITE" id="PS50102"/>
    </source>
</evidence>
<dbReference type="PANTHER" id="PTHR48025:SF1">
    <property type="entry name" value="RRM DOMAIN-CONTAINING PROTEIN"/>
    <property type="match status" value="1"/>
</dbReference>
<sequence length="83" mass="9257">MSIYVSNLSAEVEEDDLKRIFSEYGDVNTIQLSMNRKTGEKRGFAVVEMATSAEELAAIRALRGIELMGHSLKVNRATTEYSI</sequence>
<dbReference type="InterPro" id="IPR050502">
    <property type="entry name" value="Euk_RNA-bind_prot"/>
</dbReference>
<gene>
    <name evidence="3" type="ORF">CEN44_27555</name>
</gene>
<evidence type="ECO:0000313" key="3">
    <source>
        <dbReference type="EMBL" id="PLZ82681.1"/>
    </source>
</evidence>
<dbReference type="InterPro" id="IPR035979">
    <property type="entry name" value="RBD_domain_sf"/>
</dbReference>
<protein>
    <submittedName>
        <fullName evidence="3">RNA-binding protein</fullName>
    </submittedName>
</protein>
<reference evidence="3 4" key="1">
    <citation type="submission" date="2017-08" db="EMBL/GenBank/DDBJ databases">
        <title>Genomes of Fischerella (Mastigocladus) sp. strains.</title>
        <authorList>
            <person name="Miller S.R."/>
        </authorList>
    </citation>
    <scope>NUCLEOTIDE SEQUENCE [LARGE SCALE GENOMIC DNA]</scope>
    <source>
        <strain evidence="3 4">CCMEE 5323</strain>
    </source>
</reference>
<keyword evidence="4" id="KW-1185">Reference proteome</keyword>
<proteinExistence type="predicted"/>
<dbReference type="PANTHER" id="PTHR48025">
    <property type="entry name" value="OS02G0815200 PROTEIN"/>
    <property type="match status" value="1"/>
</dbReference>
<dbReference type="Proteomes" id="UP000235036">
    <property type="component" value="Unassembled WGS sequence"/>
</dbReference>
<dbReference type="SMART" id="SM00360">
    <property type="entry name" value="RRM"/>
    <property type="match status" value="1"/>
</dbReference>
<dbReference type="GO" id="GO:0003723">
    <property type="term" value="F:RNA binding"/>
    <property type="evidence" value="ECO:0007669"/>
    <property type="project" value="UniProtKB-KW"/>
</dbReference>
<keyword evidence="1" id="KW-0694">RNA-binding</keyword>
<name>A0A2N6JV25_FISMU</name>
<dbReference type="EMBL" id="NRQW01000680">
    <property type="protein sequence ID" value="PLZ82681.1"/>
    <property type="molecule type" value="Genomic_DNA"/>
</dbReference>
<dbReference type="RefSeq" id="WP_016870524.1">
    <property type="nucleotide sequence ID" value="NZ_CAWNVR010000102.1"/>
</dbReference>
<dbReference type="AlphaFoldDB" id="A0A2N6JV25"/>
<dbReference type="InterPro" id="IPR000504">
    <property type="entry name" value="RRM_dom"/>
</dbReference>
<dbReference type="SUPFAM" id="SSF54928">
    <property type="entry name" value="RNA-binding domain, RBD"/>
    <property type="match status" value="1"/>
</dbReference>
<accession>A0A2N6JV25</accession>